<accession>A0A0E9UD91</accession>
<reference evidence="2" key="1">
    <citation type="submission" date="2014-11" db="EMBL/GenBank/DDBJ databases">
        <authorList>
            <person name="Amaro Gonzalez C."/>
        </authorList>
    </citation>
    <scope>NUCLEOTIDE SEQUENCE</scope>
</reference>
<proteinExistence type="predicted"/>
<organism evidence="2">
    <name type="scientific">Anguilla anguilla</name>
    <name type="common">European freshwater eel</name>
    <name type="synonym">Muraena anguilla</name>
    <dbReference type="NCBI Taxonomy" id="7936"/>
    <lineage>
        <taxon>Eukaryota</taxon>
        <taxon>Metazoa</taxon>
        <taxon>Chordata</taxon>
        <taxon>Craniata</taxon>
        <taxon>Vertebrata</taxon>
        <taxon>Euteleostomi</taxon>
        <taxon>Actinopterygii</taxon>
        <taxon>Neopterygii</taxon>
        <taxon>Teleostei</taxon>
        <taxon>Anguilliformes</taxon>
        <taxon>Anguillidae</taxon>
        <taxon>Anguilla</taxon>
    </lineage>
</organism>
<feature type="region of interest" description="Disordered" evidence="1">
    <location>
        <begin position="1"/>
        <end position="41"/>
    </location>
</feature>
<evidence type="ECO:0000313" key="2">
    <source>
        <dbReference type="EMBL" id="JAH63215.1"/>
    </source>
</evidence>
<reference evidence="2" key="2">
    <citation type="journal article" date="2015" name="Fish Shellfish Immunol.">
        <title>Early steps in the European eel (Anguilla anguilla)-Vibrio vulnificus interaction in the gills: Role of the RtxA13 toxin.</title>
        <authorList>
            <person name="Callol A."/>
            <person name="Pajuelo D."/>
            <person name="Ebbesson L."/>
            <person name="Teles M."/>
            <person name="MacKenzie S."/>
            <person name="Amaro C."/>
        </authorList>
    </citation>
    <scope>NUCLEOTIDE SEQUENCE</scope>
</reference>
<dbReference type="EMBL" id="GBXM01045362">
    <property type="protein sequence ID" value="JAH63215.1"/>
    <property type="molecule type" value="Transcribed_RNA"/>
</dbReference>
<dbReference type="AlphaFoldDB" id="A0A0E9UD91"/>
<name>A0A0E9UD91_ANGAN</name>
<evidence type="ECO:0000256" key="1">
    <source>
        <dbReference type="SAM" id="MobiDB-lite"/>
    </source>
</evidence>
<protein>
    <submittedName>
        <fullName evidence="2">Uncharacterized protein</fullName>
    </submittedName>
</protein>
<sequence length="61" mass="6342">MLDWLALQNPGPPISTKTKDVAAADEATGRGSDGDNGYVTMGTREGRKVVQAGQAPIIMAL</sequence>